<evidence type="ECO:0000313" key="4">
    <source>
        <dbReference type="Proteomes" id="UP000010480"/>
    </source>
</evidence>
<keyword evidence="1" id="KW-0732">Signal</keyword>
<dbReference type="PROSITE" id="PS51257">
    <property type="entry name" value="PROKAR_LIPOPROTEIN"/>
    <property type="match status" value="1"/>
</dbReference>
<dbReference type="InterPro" id="IPR002035">
    <property type="entry name" value="VWF_A"/>
</dbReference>
<dbReference type="Proteomes" id="UP000010480">
    <property type="component" value="Chromosome"/>
</dbReference>
<dbReference type="PATRIC" id="fig|755178.3.peg.3032"/>
<feature type="domain" description="VWFA" evidence="2">
    <location>
        <begin position="392"/>
        <end position="568"/>
    </location>
</feature>
<dbReference type="KEGG" id="can:Cyan10605_2853"/>
<protein>
    <submittedName>
        <fullName evidence="3">von Willebrand factor type A</fullName>
    </submittedName>
</protein>
<feature type="signal peptide" evidence="1">
    <location>
        <begin position="1"/>
        <end position="20"/>
    </location>
</feature>
<dbReference type="STRING" id="755178.Cyan10605_2853"/>
<dbReference type="eggNOG" id="COG2304">
    <property type="taxonomic scope" value="Bacteria"/>
</dbReference>
<dbReference type="InterPro" id="IPR050934">
    <property type="entry name" value="ITIH"/>
</dbReference>
<dbReference type="Pfam" id="PF13416">
    <property type="entry name" value="SBP_bac_8"/>
    <property type="match status" value="1"/>
</dbReference>
<dbReference type="OrthoDB" id="517022at2"/>
<organism evidence="3 4">
    <name type="scientific">Cyanobacterium aponinum (strain PCC 10605)</name>
    <dbReference type="NCBI Taxonomy" id="755178"/>
    <lineage>
        <taxon>Bacteria</taxon>
        <taxon>Bacillati</taxon>
        <taxon>Cyanobacteriota</taxon>
        <taxon>Cyanophyceae</taxon>
        <taxon>Oscillatoriophycideae</taxon>
        <taxon>Chroococcales</taxon>
        <taxon>Geminocystaceae</taxon>
        <taxon>Cyanobacterium</taxon>
    </lineage>
</organism>
<dbReference type="PANTHER" id="PTHR10338">
    <property type="entry name" value="INTER-ALPHA-TRYPSIN INHIBITOR HEAVY CHAIN FAMILY MEMBER"/>
    <property type="match status" value="1"/>
</dbReference>
<evidence type="ECO:0000313" key="3">
    <source>
        <dbReference type="EMBL" id="AFZ54920.1"/>
    </source>
</evidence>
<dbReference type="eggNOG" id="COG1840">
    <property type="taxonomic scope" value="Bacteria"/>
</dbReference>
<dbReference type="PANTHER" id="PTHR10338:SF108">
    <property type="entry name" value="INTER-ALPHA-TRYPSIN INHIBITOR HEAVY CHAIN H4-LIKE PROTEIN"/>
    <property type="match status" value="1"/>
</dbReference>
<dbReference type="RefSeq" id="WP_015220642.1">
    <property type="nucleotide sequence ID" value="NC_019776.1"/>
</dbReference>
<dbReference type="SUPFAM" id="SSF53300">
    <property type="entry name" value="vWA-like"/>
    <property type="match status" value="1"/>
</dbReference>
<name>K9Z8K2_CYAAP</name>
<evidence type="ECO:0000256" key="1">
    <source>
        <dbReference type="SAM" id="SignalP"/>
    </source>
</evidence>
<dbReference type="SUPFAM" id="SSF53850">
    <property type="entry name" value="Periplasmic binding protein-like II"/>
    <property type="match status" value="1"/>
</dbReference>
<dbReference type="Gene3D" id="3.40.50.410">
    <property type="entry name" value="von Willebrand factor, type A domain"/>
    <property type="match status" value="1"/>
</dbReference>
<dbReference type="CDD" id="cd00198">
    <property type="entry name" value="vWFA"/>
    <property type="match status" value="1"/>
</dbReference>
<dbReference type="InterPro" id="IPR036465">
    <property type="entry name" value="vWFA_dom_sf"/>
</dbReference>
<dbReference type="HOGENOM" id="CLU_476279_0_0_3"/>
<dbReference type="InterPro" id="IPR006059">
    <property type="entry name" value="SBP"/>
</dbReference>
<dbReference type="Pfam" id="PF00092">
    <property type="entry name" value="VWA"/>
    <property type="match status" value="1"/>
</dbReference>
<reference evidence="4" key="1">
    <citation type="journal article" date="2013" name="Proc. Natl. Acad. Sci. U.S.A.">
        <title>Improving the coverage of the cyanobacterial phylum using diversity-driven genome sequencing.</title>
        <authorList>
            <person name="Shih P.M."/>
            <person name="Wu D."/>
            <person name="Latifi A."/>
            <person name="Axen S.D."/>
            <person name="Fewer D.P."/>
            <person name="Talla E."/>
            <person name="Calteau A."/>
            <person name="Cai F."/>
            <person name="Tandeau de Marsac N."/>
            <person name="Rippka R."/>
            <person name="Herdman M."/>
            <person name="Sivonen K."/>
            <person name="Coursin T."/>
            <person name="Laurent T."/>
            <person name="Goodwin L."/>
            <person name="Nolan M."/>
            <person name="Davenport K.W."/>
            <person name="Han C.S."/>
            <person name="Rubin E.M."/>
            <person name="Eisen J.A."/>
            <person name="Woyke T."/>
            <person name="Gugger M."/>
            <person name="Kerfeld C.A."/>
        </authorList>
    </citation>
    <scope>NUCLEOTIDE SEQUENCE [LARGE SCALE GENOMIC DNA]</scope>
    <source>
        <strain evidence="4">PCC 10605</strain>
    </source>
</reference>
<keyword evidence="4" id="KW-1185">Reference proteome</keyword>
<accession>K9Z8K2</accession>
<dbReference type="AlphaFoldDB" id="K9Z8K2"/>
<dbReference type="Gene3D" id="3.40.190.10">
    <property type="entry name" value="Periplasmic binding protein-like II"/>
    <property type="match status" value="1"/>
</dbReference>
<proteinExistence type="predicted"/>
<dbReference type="SMART" id="SM00327">
    <property type="entry name" value="VWA"/>
    <property type="match status" value="1"/>
</dbReference>
<gene>
    <name evidence="3" type="ordered locus">Cyan10605_2853</name>
</gene>
<sequence length="572" mass="63010" precursor="true">MASKFRLILTFIFISFSLLSGCSDNSSVDGNTNQRRSQLEIKFLAGSDLGEFCRQIAEKLNETNPKLDNGKQFYLTCDAKGSGDVIGEVVNLTQQLANNAISADDAQFPSIISVDGEIYQNQLIYQVDKIFPGENLIPPITDTPLIVFSPMVFMTTKELAPVLEKLPNIYTALTQYDNYQQLDSQAPPLPIYFVQTAPTRSNSGLQTLVAQFASVSNKQPQDLTINDITKYQDKVKAIQEKVTRYGASTASLANSMVENGVFWASVGSVYESLVIQANSQPNASQTQYQAVYPKATFSSNIRGIIPNAPWMSAEEKEGAQKVLDFMLTPESQQLAASLGLRPGIPSISLGNKFSSQYGVNPNPNYESYRPPAPEVVEAMLTNWQDYSKKPSQVAVVVDISGSMRGQKITAVQNTLLNYINNLGSKEEIAIITFSDQINPPVIIKGTPEGKNQGIQYISSLQARGGTKLYDSALYARDWLRQNLKPNYINAVLILTDGEDSGSGINLQQLEQELQKSGFNSDERIAFFTVGYGNDGEFNAQALEEIAKINAGYYRKGDPNTIDLVMKNLQLEF</sequence>
<feature type="chain" id="PRO_5003938654" evidence="1">
    <location>
        <begin position="21"/>
        <end position="572"/>
    </location>
</feature>
<evidence type="ECO:0000259" key="2">
    <source>
        <dbReference type="PROSITE" id="PS50234"/>
    </source>
</evidence>
<dbReference type="EMBL" id="CP003947">
    <property type="protein sequence ID" value="AFZ54920.1"/>
    <property type="molecule type" value="Genomic_DNA"/>
</dbReference>
<dbReference type="PROSITE" id="PS50234">
    <property type="entry name" value="VWFA"/>
    <property type="match status" value="1"/>
</dbReference>